<accession>A0ABT3SXU0</accession>
<keyword evidence="2" id="KW-0285">Flavoprotein</keyword>
<evidence type="ECO:0000256" key="1">
    <source>
        <dbReference type="ARBA" id="ARBA00001917"/>
    </source>
</evidence>
<comment type="similarity">
    <text evidence="4">Belongs to the flavoredoxin family.</text>
</comment>
<comment type="caution">
    <text evidence="6">The sequence shown here is derived from an EMBL/GenBank/DDBJ whole genome shotgun (WGS) entry which is preliminary data.</text>
</comment>
<protein>
    <submittedName>
        <fullName evidence="6">Flavin reductase</fullName>
    </submittedName>
</protein>
<dbReference type="RefSeq" id="WP_007228456.1">
    <property type="nucleotide sequence ID" value="NZ_SHNP01000004.1"/>
</dbReference>
<dbReference type="EMBL" id="SHNP01000004">
    <property type="protein sequence ID" value="MCX2974435.1"/>
    <property type="molecule type" value="Genomic_DNA"/>
</dbReference>
<dbReference type="Gene3D" id="2.30.110.10">
    <property type="entry name" value="Electron Transport, Fmn-binding Protein, Chain A"/>
    <property type="match status" value="1"/>
</dbReference>
<keyword evidence="3" id="KW-0288">FMN</keyword>
<evidence type="ECO:0000313" key="6">
    <source>
        <dbReference type="EMBL" id="MCX2974435.1"/>
    </source>
</evidence>
<comment type="cofactor">
    <cofactor evidence="1">
        <name>FMN</name>
        <dbReference type="ChEBI" id="CHEBI:58210"/>
    </cofactor>
</comment>
<sequence>MRLDGKSLAEMASRQRAALVNSLSGFKSANLIGTTAASSQDNLSIVSSVVHLGSHPPLLALVVRPGGDERHTLANILATQQYSINHVTHDIVEAAHQTAARYPQHISEFEATGLTPEWWPGFNAPLVSEASVKLAMQLREHQELAINGTHLVIGEVIGLEVPDQSINHDFSLDLIATGTTALSGLDSYHSVQLEKKMAYAKPDVPPRTVL</sequence>
<name>A0ABT3SXU0_9GAMM</name>
<dbReference type="PANTHER" id="PTHR33798:SF5">
    <property type="entry name" value="FLAVIN REDUCTASE LIKE DOMAIN-CONTAINING PROTEIN"/>
    <property type="match status" value="1"/>
</dbReference>
<feature type="domain" description="Flavin reductase like" evidence="5">
    <location>
        <begin position="25"/>
        <end position="164"/>
    </location>
</feature>
<dbReference type="InterPro" id="IPR002563">
    <property type="entry name" value="Flavin_Rdtase-like_dom"/>
</dbReference>
<gene>
    <name evidence="6" type="ORF">EYC87_12655</name>
</gene>
<evidence type="ECO:0000259" key="5">
    <source>
        <dbReference type="Pfam" id="PF01613"/>
    </source>
</evidence>
<dbReference type="PANTHER" id="PTHR33798">
    <property type="entry name" value="FLAVOPROTEIN OXYGENASE"/>
    <property type="match status" value="1"/>
</dbReference>
<evidence type="ECO:0000256" key="2">
    <source>
        <dbReference type="ARBA" id="ARBA00022630"/>
    </source>
</evidence>
<evidence type="ECO:0000313" key="7">
    <source>
        <dbReference type="Proteomes" id="UP001143307"/>
    </source>
</evidence>
<proteinExistence type="inferred from homology"/>
<dbReference type="SUPFAM" id="SSF50475">
    <property type="entry name" value="FMN-binding split barrel"/>
    <property type="match status" value="1"/>
</dbReference>
<reference evidence="6" key="1">
    <citation type="submission" date="2019-02" db="EMBL/GenBank/DDBJ databases">
        <authorList>
            <person name="Li S.-H."/>
        </authorList>
    </citation>
    <scope>NUCLEOTIDE SEQUENCE</scope>
    <source>
        <strain evidence="6">IMCC8485</strain>
    </source>
</reference>
<dbReference type="Pfam" id="PF01613">
    <property type="entry name" value="Flavin_Reduct"/>
    <property type="match status" value="1"/>
</dbReference>
<dbReference type="InterPro" id="IPR012349">
    <property type="entry name" value="Split_barrel_FMN-bd"/>
</dbReference>
<organism evidence="6 7">
    <name type="scientific">Candidatus Seongchinamella marina</name>
    <dbReference type="NCBI Taxonomy" id="2518990"/>
    <lineage>
        <taxon>Bacteria</taxon>
        <taxon>Pseudomonadati</taxon>
        <taxon>Pseudomonadota</taxon>
        <taxon>Gammaproteobacteria</taxon>
        <taxon>Cellvibrionales</taxon>
        <taxon>Halieaceae</taxon>
        <taxon>Seongchinamella</taxon>
    </lineage>
</organism>
<dbReference type="Proteomes" id="UP001143307">
    <property type="component" value="Unassembled WGS sequence"/>
</dbReference>
<evidence type="ECO:0000256" key="4">
    <source>
        <dbReference type="ARBA" id="ARBA00038054"/>
    </source>
</evidence>
<evidence type="ECO:0000256" key="3">
    <source>
        <dbReference type="ARBA" id="ARBA00022643"/>
    </source>
</evidence>
<keyword evidence="7" id="KW-1185">Reference proteome</keyword>